<keyword evidence="2" id="KW-1185">Reference proteome</keyword>
<reference evidence="1 2" key="1">
    <citation type="journal article" date="2015" name="Genome Biol. Evol.">
        <title>Comparative Genomics of a Bacterivorous Green Alga Reveals Evolutionary Causalities and Consequences of Phago-Mixotrophic Mode of Nutrition.</title>
        <authorList>
            <person name="Burns J.A."/>
            <person name="Paasch A."/>
            <person name="Narechania A."/>
            <person name="Kim E."/>
        </authorList>
    </citation>
    <scope>NUCLEOTIDE SEQUENCE [LARGE SCALE GENOMIC DNA]</scope>
    <source>
        <strain evidence="1 2">PLY_AMNH</strain>
    </source>
</reference>
<proteinExistence type="predicted"/>
<evidence type="ECO:0000313" key="2">
    <source>
        <dbReference type="Proteomes" id="UP001190700"/>
    </source>
</evidence>
<accession>A0AAE0G210</accession>
<gene>
    <name evidence="1" type="ORF">CYMTET_21410</name>
</gene>
<dbReference type="Proteomes" id="UP001190700">
    <property type="component" value="Unassembled WGS sequence"/>
</dbReference>
<comment type="caution">
    <text evidence="1">The sequence shown here is derived from an EMBL/GenBank/DDBJ whole genome shotgun (WGS) entry which is preliminary data.</text>
</comment>
<evidence type="ECO:0000313" key="1">
    <source>
        <dbReference type="EMBL" id="KAK3270176.1"/>
    </source>
</evidence>
<dbReference type="EMBL" id="LGRX02010538">
    <property type="protein sequence ID" value="KAK3270176.1"/>
    <property type="molecule type" value="Genomic_DNA"/>
</dbReference>
<protein>
    <submittedName>
        <fullName evidence="1">Uncharacterized protein</fullName>
    </submittedName>
</protein>
<sequence length="1722" mass="183032">MNAAVRGLQWRGGVQEEYLQPDAWTDLWEVEGSEGYEISSAICSAIFGDISVFCNRRCVEAGTRGVTMLVCLPGTCQQHCTTSCKVEDGGSVQIAVPHAAYLDASTFDGEYVCQGNTVYTAKAATAQWELFNGAVTMTELYLEIIGHPSSTSSTTGSSDSFPRNSQFEVQVKSDTVKWADTADVMALCDVSVAATHAAVRVDGGVIADSELLFNLEYTSFPLVSDGGSATPDTAVPYVQVTGNLQFTYPLQEPATLNDASVSINIPTQAGSLRLVDYFGIATVSPNSYRVRGYDSPAISVLGIAGSPFSFSGMHISDVVIQMDARFGGDSNCSLHWNGTVSGWVLDSGTGSFMGVYIDFEVAEGTASVKEPRFKEITVQSSRRRIARRELAVGTLTRTGVATDFEVACGEEALEQCQEPCVVRGKATLQPAGSEPLPATISGVFFCSATTPGMQSYALAGALSGWALFGGALTVEEGHLDLYGVRSSSSASPFDALYRGHFSVDNLAIHHGAQVPVLDGMEFNASMVGAFAYAPDLVVQDAYLDIQFSFHSPNKESASISIEGSINVEYPLTGPAHATASVSLAVPSAESATPALELDDLEVAMVWYPLSLVLEQGGAAMHLEAFLDSFLFLGGTVEVRTVHLQLSGYPSGDGEQMRWSGSLQGHAVVESSDVGVFVQFEVDQATGVIGYTYSFEAHIGPLPTIGIAAVHVSKLEVSFASDCSIPGVASGLLHLALPYSDPIDGLLINGTFMCSDGEEEAESDPTEPLFASNKTMDTWQVGDFLLQGIFLEVEVYGTPTGRAALEQQANATNSTLFASTISQISGRAKAERVELRAGAAVPVLGDAYASWRLEADWTWAPSITFPRVELNFSFAAPEGWHNPLLRVAGTSYFAYPMVEPATVQGSMDLDLSDVGGLSLLLPSLVATVVLYPQGFDPELAVEVVARQSQPFTYESSLGRLQVTDVLVNASGCAAKSRSGLTWQGMLSGWSSLETGGVIAKVGVYIDFVIAEDSSVTMTDRIEVAAAAHVGIEGVLEMDLQVACGSSCADECVVTGDAALSIFDPAINCSVVGTYDCEASVYTLLSSVHEWAILDGVIILNEVMIKLQASGEPSGASGRASGSVTLTPQATQVPILDGAAVTGTASTVWAMDGTVTQTLINISIQYGGLDDEDAPFKILGEVAFEYPFVEPATILAEMTLDIGGGSGLQLTGIELSAMLYPLEYDMDGLAMNITAAPADLTWDFLDGLFEVTTIMVTAEAYRAVDALSGKDTLKWQGVIHGSTNVGSATMGIIVSFAVDPTATHPDQRSSFTYILTSHLAYAYSNSFFSAQLEFACSTDCQMPCTATGSIDVDVPDIAAINLELDGHYTPCNTIDNRIYTLQGRGSSIELLGVSMASFTFHLSGNRDPTVEVPLQELAEAVTVAGTPLHHAQRAGDEAITLSRRKLLMTDSDSNNGDQKADDGGKKADNIFDVLPKAAFESARSLAEEGWEPVFAFGYAYAHRALHFVEDYYKAYGKQAKKDPAAAVEPVLTGNSWHDMQSDNSYMTLVTLVITDLLPRLDTLNWLPSTRQEAALYMATMGAVGGVAARVTEGANSIYKDMLDSVDNAEDTYSRYFQRMYENCCSNTAILCLAAPQHMAVLLTSVIAGILQSDTSKAADIAMELAIRHGLEEPIAANVVGAAAGTIYWASDDGPTVAAHAAYQSVQQHFPHASVRERARVAGLV</sequence>
<organism evidence="1 2">
    <name type="scientific">Cymbomonas tetramitiformis</name>
    <dbReference type="NCBI Taxonomy" id="36881"/>
    <lineage>
        <taxon>Eukaryota</taxon>
        <taxon>Viridiplantae</taxon>
        <taxon>Chlorophyta</taxon>
        <taxon>Pyramimonadophyceae</taxon>
        <taxon>Pyramimonadales</taxon>
        <taxon>Pyramimonadaceae</taxon>
        <taxon>Cymbomonas</taxon>
    </lineage>
</organism>
<name>A0AAE0G210_9CHLO</name>